<dbReference type="RefSeq" id="WP_013169257.1">
    <property type="nucleotide sequence ID" value="NC_014217.1"/>
</dbReference>
<dbReference type="HOGENOM" id="CLU_1874171_0_0_5"/>
<sequence length="136" mass="15362">MQIAQLLFEDEAAELVGDLIADVKDGVDLDDASLDRLLRSIERHTAGWVDRLAEDGAEDLPKVPRLFPQIVEEARDLLRHGLRDEALNRLEKVARPKWDSEDASRAAYIRQMKAQRLHPPQVVSLRFAPFKSGDAP</sequence>
<organism evidence="1 2">
    <name type="scientific">Ancylobacter novellus (strain ATCC 8093 / DSM 506 / JCM 20403 / CCM 1077 / IAM 12100 / NBRC 12443 / NCIMB 10456)</name>
    <name type="common">Starkeya novella</name>
    <dbReference type="NCBI Taxonomy" id="639283"/>
    <lineage>
        <taxon>Bacteria</taxon>
        <taxon>Pseudomonadati</taxon>
        <taxon>Pseudomonadota</taxon>
        <taxon>Alphaproteobacteria</taxon>
        <taxon>Hyphomicrobiales</taxon>
        <taxon>Xanthobacteraceae</taxon>
        <taxon>Ancylobacter</taxon>
    </lineage>
</organism>
<dbReference type="Proteomes" id="UP000006633">
    <property type="component" value="Chromosome"/>
</dbReference>
<gene>
    <name evidence="1" type="ordered locus">Snov_4503</name>
</gene>
<protein>
    <submittedName>
        <fullName evidence="1">Uncharacterized protein</fullName>
    </submittedName>
</protein>
<dbReference type="AlphaFoldDB" id="D7A3Y2"/>
<evidence type="ECO:0000313" key="1">
    <source>
        <dbReference type="EMBL" id="ADH91759.1"/>
    </source>
</evidence>
<dbReference type="STRING" id="639283.Snov_4503"/>
<dbReference type="EMBL" id="CP002026">
    <property type="protein sequence ID" value="ADH91759.1"/>
    <property type="molecule type" value="Genomic_DNA"/>
</dbReference>
<name>D7A3Y2_ANCN5</name>
<keyword evidence="2" id="KW-1185">Reference proteome</keyword>
<dbReference type="KEGG" id="sno:Snov_4503"/>
<evidence type="ECO:0000313" key="2">
    <source>
        <dbReference type="Proteomes" id="UP000006633"/>
    </source>
</evidence>
<reference evidence="1 2" key="1">
    <citation type="journal article" date="2012" name="Stand. Genomic Sci.">
        <title>Complete genome sequence of the facultatively chemolithoautotrophic and methylotrophic alpha Proteobacterium Starkeya novella type strain (ATCC 8093(T)).</title>
        <authorList>
            <person name="Kappler U."/>
            <person name="Davenport K."/>
            <person name="Beatson S."/>
            <person name="Lucas S."/>
            <person name="Lapidus A."/>
            <person name="Copeland A."/>
            <person name="Berry K.W."/>
            <person name="Glavina Del Rio T."/>
            <person name="Hammon N."/>
            <person name="Dalin E."/>
            <person name="Tice H."/>
            <person name="Pitluck S."/>
            <person name="Richardson P."/>
            <person name="Bruce D."/>
            <person name="Goodwin L.A."/>
            <person name="Han C."/>
            <person name="Tapia R."/>
            <person name="Detter J.C."/>
            <person name="Chang Y.J."/>
            <person name="Jeffries C.D."/>
            <person name="Land M."/>
            <person name="Hauser L."/>
            <person name="Kyrpides N.C."/>
            <person name="Goker M."/>
            <person name="Ivanova N."/>
            <person name="Klenk H.P."/>
            <person name="Woyke T."/>
        </authorList>
    </citation>
    <scope>NUCLEOTIDE SEQUENCE [LARGE SCALE GENOMIC DNA]</scope>
    <source>
        <strain evidence="2">ATCC 8093 / DSM 506 / JCM 20403 / CCM 1077 / IAM 12100 / NBRC 12443 / NCIMB 10456</strain>
    </source>
</reference>
<proteinExistence type="predicted"/>
<accession>D7A3Y2</accession>